<reference evidence="2 3" key="1">
    <citation type="journal article" date="2020" name="Int. J. Syst. Evol. Microbiol.">
        <title>Reclassification of Streptomyces castelarensis and Streptomyces sporoclivatus as later heterotypic synonyms of Streptomyces antimycoticus.</title>
        <authorList>
            <person name="Komaki H."/>
            <person name="Tamura T."/>
        </authorList>
    </citation>
    <scope>NUCLEOTIDE SEQUENCE [LARGE SCALE GENOMIC DNA]</scope>
    <source>
        <strain evidence="2 3">NBRC 100767</strain>
    </source>
</reference>
<feature type="compositionally biased region" description="Basic residues" evidence="1">
    <location>
        <begin position="121"/>
        <end position="130"/>
    </location>
</feature>
<feature type="region of interest" description="Disordered" evidence="1">
    <location>
        <begin position="121"/>
        <end position="160"/>
    </location>
</feature>
<name>A0A499UFT5_9ACTN</name>
<sequence length="160" mass="17787">MGNVTALLERPKRAGVIRTVLDNNPGMEPGMAERIVDEAVKFTATCAAFPDARLRPSRVVDEGWHALILHTRVYSELCEGFGRFVHHMPEPPDRSRHNAGELTRTQELIVQAGSPWMSRCGWRRPTRASRSRPDVSTVSPVARAHAPATAATRARTELTR</sequence>
<organism evidence="2 3">
    <name type="scientific">Streptomyces antimycoticus</name>
    <dbReference type="NCBI Taxonomy" id="68175"/>
    <lineage>
        <taxon>Bacteria</taxon>
        <taxon>Bacillati</taxon>
        <taxon>Actinomycetota</taxon>
        <taxon>Actinomycetes</taxon>
        <taxon>Kitasatosporales</taxon>
        <taxon>Streptomycetaceae</taxon>
        <taxon>Streptomyces</taxon>
        <taxon>Streptomyces violaceusniger group</taxon>
    </lineage>
</organism>
<protein>
    <submittedName>
        <fullName evidence="2">Uncharacterized protein</fullName>
    </submittedName>
</protein>
<accession>A0A499UFT5</accession>
<evidence type="ECO:0000313" key="3">
    <source>
        <dbReference type="Proteomes" id="UP000463951"/>
    </source>
</evidence>
<dbReference type="AlphaFoldDB" id="A0A499UFT5"/>
<dbReference type="EMBL" id="AP019620">
    <property type="protein sequence ID" value="BBJ40243.1"/>
    <property type="molecule type" value="Genomic_DNA"/>
</dbReference>
<gene>
    <name evidence="2" type="ORF">SSPO_029610</name>
</gene>
<feature type="compositionally biased region" description="Low complexity" evidence="1">
    <location>
        <begin position="142"/>
        <end position="153"/>
    </location>
</feature>
<dbReference type="Proteomes" id="UP000463951">
    <property type="component" value="Chromosome"/>
</dbReference>
<evidence type="ECO:0000256" key="1">
    <source>
        <dbReference type="SAM" id="MobiDB-lite"/>
    </source>
</evidence>
<evidence type="ECO:0000313" key="2">
    <source>
        <dbReference type="EMBL" id="BBJ40243.1"/>
    </source>
</evidence>
<proteinExistence type="predicted"/>